<dbReference type="GO" id="GO:0022857">
    <property type="term" value="F:transmembrane transporter activity"/>
    <property type="evidence" value="ECO:0007669"/>
    <property type="project" value="InterPro"/>
</dbReference>
<reference evidence="7 8" key="1">
    <citation type="submission" date="2014-06" db="EMBL/GenBank/DDBJ databases">
        <authorList>
            <person name="Swart Estienne"/>
        </authorList>
    </citation>
    <scope>NUCLEOTIDE SEQUENCE [LARGE SCALE GENOMIC DNA]</scope>
    <source>
        <strain evidence="7 8">130c</strain>
    </source>
</reference>
<protein>
    <submittedName>
        <fullName evidence="7">Solute carrier family 22 member 4</fullName>
    </submittedName>
</protein>
<feature type="transmembrane region" description="Helical" evidence="5">
    <location>
        <begin position="356"/>
        <end position="376"/>
    </location>
</feature>
<dbReference type="PROSITE" id="PS50850">
    <property type="entry name" value="MFS"/>
    <property type="match status" value="1"/>
</dbReference>
<evidence type="ECO:0000256" key="2">
    <source>
        <dbReference type="ARBA" id="ARBA00022692"/>
    </source>
</evidence>
<dbReference type="EMBL" id="CCKQ01003444">
    <property type="protein sequence ID" value="CDW74558.1"/>
    <property type="molecule type" value="Genomic_DNA"/>
</dbReference>
<accession>A0A077ZZB0</accession>
<dbReference type="InParanoid" id="A0A077ZZB0"/>
<keyword evidence="8" id="KW-1185">Reference proteome</keyword>
<dbReference type="InterPro" id="IPR036259">
    <property type="entry name" value="MFS_trans_sf"/>
</dbReference>
<dbReference type="AlphaFoldDB" id="A0A077ZZB0"/>
<name>A0A077ZZB0_STYLE</name>
<comment type="subcellular location">
    <subcellularLocation>
        <location evidence="1">Membrane</location>
        <topology evidence="1">Multi-pass membrane protein</topology>
    </subcellularLocation>
</comment>
<evidence type="ECO:0000313" key="7">
    <source>
        <dbReference type="EMBL" id="CDW74558.1"/>
    </source>
</evidence>
<evidence type="ECO:0000256" key="3">
    <source>
        <dbReference type="ARBA" id="ARBA00022989"/>
    </source>
</evidence>
<feature type="transmembrane region" description="Helical" evidence="5">
    <location>
        <begin position="76"/>
        <end position="96"/>
    </location>
</feature>
<proteinExistence type="predicted"/>
<feature type="transmembrane region" description="Helical" evidence="5">
    <location>
        <begin position="143"/>
        <end position="161"/>
    </location>
</feature>
<keyword evidence="3 5" id="KW-1133">Transmembrane helix</keyword>
<dbReference type="GO" id="GO:0016020">
    <property type="term" value="C:membrane"/>
    <property type="evidence" value="ECO:0007669"/>
    <property type="project" value="UniProtKB-SubCell"/>
</dbReference>
<feature type="transmembrane region" description="Helical" evidence="5">
    <location>
        <begin position="504"/>
        <end position="524"/>
    </location>
</feature>
<feature type="transmembrane region" description="Helical" evidence="5">
    <location>
        <begin position="260"/>
        <end position="279"/>
    </location>
</feature>
<dbReference type="Proteomes" id="UP000039865">
    <property type="component" value="Unassembled WGS sequence"/>
</dbReference>
<feature type="transmembrane region" description="Helical" evidence="5">
    <location>
        <begin position="388"/>
        <end position="404"/>
    </location>
</feature>
<keyword evidence="4 5" id="KW-0472">Membrane</keyword>
<dbReference type="Gene3D" id="1.20.1250.20">
    <property type="entry name" value="MFS general substrate transporter like domains"/>
    <property type="match status" value="1"/>
</dbReference>
<feature type="transmembrane region" description="Helical" evidence="5">
    <location>
        <begin position="229"/>
        <end position="248"/>
    </location>
</feature>
<dbReference type="Pfam" id="PF07690">
    <property type="entry name" value="MFS_1"/>
    <property type="match status" value="1"/>
</dbReference>
<evidence type="ECO:0000256" key="4">
    <source>
        <dbReference type="ARBA" id="ARBA00023136"/>
    </source>
</evidence>
<dbReference type="InterPro" id="IPR020846">
    <property type="entry name" value="MFS_dom"/>
</dbReference>
<organism evidence="7 8">
    <name type="scientific">Stylonychia lemnae</name>
    <name type="common">Ciliate</name>
    <dbReference type="NCBI Taxonomy" id="5949"/>
    <lineage>
        <taxon>Eukaryota</taxon>
        <taxon>Sar</taxon>
        <taxon>Alveolata</taxon>
        <taxon>Ciliophora</taxon>
        <taxon>Intramacronucleata</taxon>
        <taxon>Spirotrichea</taxon>
        <taxon>Stichotrichia</taxon>
        <taxon>Sporadotrichida</taxon>
        <taxon>Oxytrichidae</taxon>
        <taxon>Stylonychinae</taxon>
        <taxon>Stylonychia</taxon>
    </lineage>
</organism>
<feature type="transmembrane region" description="Helical" evidence="5">
    <location>
        <begin position="442"/>
        <end position="465"/>
    </location>
</feature>
<dbReference type="PANTHER" id="PTHR24064">
    <property type="entry name" value="SOLUTE CARRIER FAMILY 22 MEMBER"/>
    <property type="match status" value="1"/>
</dbReference>
<dbReference type="InterPro" id="IPR011701">
    <property type="entry name" value="MFS"/>
</dbReference>
<dbReference type="SUPFAM" id="SSF103473">
    <property type="entry name" value="MFS general substrate transporter"/>
    <property type="match status" value="1"/>
</dbReference>
<gene>
    <name evidence="7" type="primary">Contig8929.g9543</name>
    <name evidence="7" type="ORF">STYLEM_3538</name>
</gene>
<dbReference type="OrthoDB" id="3936150at2759"/>
<keyword evidence="2 5" id="KW-0812">Transmembrane</keyword>
<evidence type="ECO:0000313" key="8">
    <source>
        <dbReference type="Proteomes" id="UP000039865"/>
    </source>
</evidence>
<sequence length="535" mass="60606">MNFGSFLLSQSSIIGHQISGMSEHQQYELQQQKGKYMPAGDDSFFKTGDPNVDPIQVGDVMKVIPYGRYQKFMTVFYLYMFVTTAFLSFNFAFFLMPPVFSCPDGLDQAASSRCQKMINWEHRYSLYNWIERFDLECGLKFEIGLFGSMFFLGYISSCLIFPPLADAYGRKRFAVGVCLQQALCFAALLFFPNQIVYYVAIFFIGFSVPSKAMIAYTHLMEFLPGRVSTVSGLVFFIDGMVLVVSPLLLEHLSKDTDWLLYIPLFINVSGLLVFSIVYIPESIKYQLEKGKFDQAKRDIDYIFKFNRSNPGDQLVCNSLVKRFIDKKNSNLEIMLAKNQKARTMTFMEKLRSEPHLIHNLMMMIMAWVSGSFSFYLLNFLIKYMPGDIYYNSMVSGLSAIALLIEGKLQKQLDLKGGQILSFVLSLIAAILLSFFDANSEQLLLYALTLLLAKSGATLSFGFAYAIHLELFPSHFLVTSYGICNFFCRGLTMLAPMVAEFEDRRVPLAFLVALGLMGVIASSLLKKKPPAQPITI</sequence>
<evidence type="ECO:0000256" key="5">
    <source>
        <dbReference type="SAM" id="Phobius"/>
    </source>
</evidence>
<evidence type="ECO:0000259" key="6">
    <source>
        <dbReference type="PROSITE" id="PS50850"/>
    </source>
</evidence>
<evidence type="ECO:0000256" key="1">
    <source>
        <dbReference type="ARBA" id="ARBA00004141"/>
    </source>
</evidence>
<feature type="domain" description="Major facilitator superfamily (MFS) profile" evidence="6">
    <location>
        <begin position="78"/>
        <end position="529"/>
    </location>
</feature>
<feature type="transmembrane region" description="Helical" evidence="5">
    <location>
        <begin position="416"/>
        <end position="436"/>
    </location>
</feature>